<evidence type="ECO:0000313" key="5">
    <source>
        <dbReference type="Proteomes" id="UP000588647"/>
    </source>
</evidence>
<dbReference type="SMART" id="SM01012">
    <property type="entry name" value="ANTAR"/>
    <property type="match status" value="1"/>
</dbReference>
<dbReference type="InterPro" id="IPR036388">
    <property type="entry name" value="WH-like_DNA-bd_sf"/>
</dbReference>
<organism evidence="4 5">
    <name type="scientific">Aurantimonas endophytica</name>
    <dbReference type="NCBI Taxonomy" id="1522175"/>
    <lineage>
        <taxon>Bacteria</taxon>
        <taxon>Pseudomonadati</taxon>
        <taxon>Pseudomonadota</taxon>
        <taxon>Alphaproteobacteria</taxon>
        <taxon>Hyphomicrobiales</taxon>
        <taxon>Aurantimonadaceae</taxon>
        <taxon>Aurantimonas</taxon>
    </lineage>
</organism>
<dbReference type="GO" id="GO:0000160">
    <property type="term" value="P:phosphorelay signal transduction system"/>
    <property type="evidence" value="ECO:0007669"/>
    <property type="project" value="InterPro"/>
</dbReference>
<keyword evidence="1" id="KW-0597">Phosphoprotein</keyword>
<sequence length="218" mass="23796">MAPRRFVQNFSRRHAIVVSNDERVATVLMPTLQRLGLGVECRATGEEAVDLSTLPLQPCGHVIFVDGDLARTPIIPCRGDAGEMPAVPVVGLVGVEAPSRLKTLLQAGATAFLAKPVHGGAVFSALSLAVNEHARKSELFDLVDAHEQRRRQRRFVIKALVQLMAERGLDDEAAFALLRKQSMHERLSIEAYCQSVVQRSATIAEGEPETPPSIRFAK</sequence>
<dbReference type="SUPFAM" id="SSF52172">
    <property type="entry name" value="CheY-like"/>
    <property type="match status" value="1"/>
</dbReference>
<dbReference type="AlphaFoldDB" id="A0A7W6HDW0"/>
<accession>A0A7W6HDW0</accession>
<evidence type="ECO:0000313" key="4">
    <source>
        <dbReference type="EMBL" id="MBB4003434.1"/>
    </source>
</evidence>
<evidence type="ECO:0000259" key="2">
    <source>
        <dbReference type="PROSITE" id="PS50110"/>
    </source>
</evidence>
<dbReference type="InterPro" id="IPR001789">
    <property type="entry name" value="Sig_transdc_resp-reg_receiver"/>
</dbReference>
<evidence type="ECO:0000259" key="3">
    <source>
        <dbReference type="PROSITE" id="PS50921"/>
    </source>
</evidence>
<dbReference type="PROSITE" id="PS50110">
    <property type="entry name" value="RESPONSE_REGULATORY"/>
    <property type="match status" value="1"/>
</dbReference>
<dbReference type="RefSeq" id="WP_183208460.1">
    <property type="nucleotide sequence ID" value="NZ_JAAAMM010000003.1"/>
</dbReference>
<name>A0A7W6HDW0_9HYPH</name>
<feature type="domain" description="Response regulatory" evidence="2">
    <location>
        <begin position="14"/>
        <end position="130"/>
    </location>
</feature>
<dbReference type="Proteomes" id="UP000588647">
    <property type="component" value="Unassembled WGS sequence"/>
</dbReference>
<evidence type="ECO:0000256" key="1">
    <source>
        <dbReference type="PROSITE-ProRule" id="PRU00169"/>
    </source>
</evidence>
<dbReference type="EMBL" id="JACIEM010000003">
    <property type="protein sequence ID" value="MBB4003434.1"/>
    <property type="molecule type" value="Genomic_DNA"/>
</dbReference>
<dbReference type="Gene3D" id="1.10.10.10">
    <property type="entry name" value="Winged helix-like DNA-binding domain superfamily/Winged helix DNA-binding domain"/>
    <property type="match status" value="1"/>
</dbReference>
<protein>
    <submittedName>
        <fullName evidence="4">AmiR/NasT family two-component response regulator</fullName>
    </submittedName>
</protein>
<dbReference type="PROSITE" id="PS50921">
    <property type="entry name" value="ANTAR"/>
    <property type="match status" value="1"/>
</dbReference>
<keyword evidence="5" id="KW-1185">Reference proteome</keyword>
<comment type="caution">
    <text evidence="4">The sequence shown here is derived from an EMBL/GenBank/DDBJ whole genome shotgun (WGS) entry which is preliminary data.</text>
</comment>
<reference evidence="4 5" key="1">
    <citation type="submission" date="2020-08" db="EMBL/GenBank/DDBJ databases">
        <title>Genomic Encyclopedia of Type Strains, Phase IV (KMG-IV): sequencing the most valuable type-strain genomes for metagenomic binning, comparative biology and taxonomic classification.</title>
        <authorList>
            <person name="Goeker M."/>
        </authorList>
    </citation>
    <scope>NUCLEOTIDE SEQUENCE [LARGE SCALE GENOMIC DNA]</scope>
    <source>
        <strain evidence="4 5">DSM 103570</strain>
    </source>
</reference>
<feature type="modified residue" description="4-aspartylphosphate" evidence="1">
    <location>
        <position position="66"/>
    </location>
</feature>
<gene>
    <name evidence="4" type="ORF">GGR03_002515</name>
</gene>
<dbReference type="InterPro" id="IPR011006">
    <property type="entry name" value="CheY-like_superfamily"/>
</dbReference>
<dbReference type="InterPro" id="IPR005561">
    <property type="entry name" value="ANTAR"/>
</dbReference>
<feature type="domain" description="ANTAR" evidence="3">
    <location>
        <begin position="136"/>
        <end position="197"/>
    </location>
</feature>
<dbReference type="GO" id="GO:0003723">
    <property type="term" value="F:RNA binding"/>
    <property type="evidence" value="ECO:0007669"/>
    <property type="project" value="InterPro"/>
</dbReference>
<dbReference type="Gene3D" id="3.40.50.2300">
    <property type="match status" value="1"/>
</dbReference>
<dbReference type="Pfam" id="PF03861">
    <property type="entry name" value="ANTAR"/>
    <property type="match status" value="1"/>
</dbReference>
<proteinExistence type="predicted"/>